<dbReference type="AlphaFoldDB" id="A0A443HVG5"/>
<keyword evidence="3" id="KW-1185">Reference proteome</keyword>
<accession>A0A443HVG5</accession>
<evidence type="ECO:0008006" key="4">
    <source>
        <dbReference type="Google" id="ProtNLM"/>
    </source>
</evidence>
<feature type="signal peptide" evidence="1">
    <location>
        <begin position="1"/>
        <end position="20"/>
    </location>
</feature>
<evidence type="ECO:0000256" key="1">
    <source>
        <dbReference type="SAM" id="SignalP"/>
    </source>
</evidence>
<dbReference type="GeneID" id="39599889"/>
<comment type="caution">
    <text evidence="2">The sequence shown here is derived from an EMBL/GenBank/DDBJ whole genome shotgun (WGS) entry which is preliminary data.</text>
</comment>
<dbReference type="VEuPathDB" id="FungiDB:C8Q69DRAFT_467153"/>
<gene>
    <name evidence="2" type="ORF">C8Q69DRAFT_467153</name>
</gene>
<feature type="chain" id="PRO_5019542315" description="Secreted protein" evidence="1">
    <location>
        <begin position="21"/>
        <end position="127"/>
    </location>
</feature>
<dbReference type="RefSeq" id="XP_028485369.1">
    <property type="nucleotide sequence ID" value="XM_028630612.1"/>
</dbReference>
<evidence type="ECO:0000313" key="3">
    <source>
        <dbReference type="Proteomes" id="UP000283841"/>
    </source>
</evidence>
<organism evidence="2 3">
    <name type="scientific">Byssochlamys spectabilis</name>
    <name type="common">Paecilomyces variotii</name>
    <dbReference type="NCBI Taxonomy" id="264951"/>
    <lineage>
        <taxon>Eukaryota</taxon>
        <taxon>Fungi</taxon>
        <taxon>Dikarya</taxon>
        <taxon>Ascomycota</taxon>
        <taxon>Pezizomycotina</taxon>
        <taxon>Eurotiomycetes</taxon>
        <taxon>Eurotiomycetidae</taxon>
        <taxon>Eurotiales</taxon>
        <taxon>Thermoascaceae</taxon>
        <taxon>Paecilomyces</taxon>
    </lineage>
</organism>
<dbReference type="EMBL" id="RCNU01000005">
    <property type="protein sequence ID" value="RWQ95724.1"/>
    <property type="molecule type" value="Genomic_DNA"/>
</dbReference>
<protein>
    <recommendedName>
        <fullName evidence="4">Secreted protein</fullName>
    </recommendedName>
</protein>
<reference evidence="2 3" key="1">
    <citation type="journal article" date="2018" name="Front. Microbiol.">
        <title>Genomic and genetic insights into a cosmopolitan fungus, Paecilomyces variotii (Eurotiales).</title>
        <authorList>
            <person name="Urquhart A.S."/>
            <person name="Mondo S.J."/>
            <person name="Makela M.R."/>
            <person name="Hane J.K."/>
            <person name="Wiebenga A."/>
            <person name="He G."/>
            <person name="Mihaltcheva S."/>
            <person name="Pangilinan J."/>
            <person name="Lipzen A."/>
            <person name="Barry K."/>
            <person name="de Vries R.P."/>
            <person name="Grigoriev I.V."/>
            <person name="Idnurm A."/>
        </authorList>
    </citation>
    <scope>NUCLEOTIDE SEQUENCE [LARGE SCALE GENOMIC DNA]</scope>
    <source>
        <strain evidence="2 3">CBS 101075</strain>
    </source>
</reference>
<dbReference type="PROSITE" id="PS51257">
    <property type="entry name" value="PROKAR_LIPOPROTEIN"/>
    <property type="match status" value="1"/>
</dbReference>
<proteinExistence type="predicted"/>
<name>A0A443HVG5_BYSSP</name>
<dbReference type="Proteomes" id="UP000283841">
    <property type="component" value="Unassembled WGS sequence"/>
</dbReference>
<sequence length="127" mass="14100">MRPASLAIFSFLSLAGCVDSLIFSISPCRQDRWTKQSPTGPPHDSSTVHLHLEVAACQLRKRTSLALQNYLNQRPFKLMLPRFCRHRACALPIASKHRRAFSSNLVFPGSPLLFAASPCHKARGPSC</sequence>
<evidence type="ECO:0000313" key="2">
    <source>
        <dbReference type="EMBL" id="RWQ95724.1"/>
    </source>
</evidence>
<keyword evidence="1" id="KW-0732">Signal</keyword>